<evidence type="ECO:0000313" key="1">
    <source>
        <dbReference type="EMBL" id="CAF2077686.1"/>
    </source>
</evidence>
<dbReference type="AlphaFoldDB" id="A0A816RV43"/>
<dbReference type="Proteomes" id="UP001295469">
    <property type="component" value="Chromosome C01"/>
</dbReference>
<reference evidence="1" key="1">
    <citation type="submission" date="2021-01" db="EMBL/GenBank/DDBJ databases">
        <authorList>
            <consortium name="Genoscope - CEA"/>
            <person name="William W."/>
        </authorList>
    </citation>
    <scope>NUCLEOTIDE SEQUENCE</scope>
</reference>
<dbReference type="EMBL" id="HG994365">
    <property type="protein sequence ID" value="CAF2077686.1"/>
    <property type="molecule type" value="Genomic_DNA"/>
</dbReference>
<sequence length="227" mass="25581">MSSCDAAVVAPTLFDALRLGRSAQVIVAPLLRFWDSRNIKEQGELPCVSLMSRYFNFLFYSQNSVIHEFIPAARFTHYRPSLRSGSIVKDIVGMIRSVQGSDLKDAGVMTRVVVRFVIEPSMEIYLSLWDEPAVKFRGLLKSGDRTNSVILVLFILQAPCLSNHLQLPIFFGTPISHPLQSSQLDARGKSSPVSRLQTPMQLHCLRKTLVKHLFLPTPKLKVKRMTQ</sequence>
<proteinExistence type="predicted"/>
<name>A0A816RV43_BRANA</name>
<organism evidence="1">
    <name type="scientific">Brassica napus</name>
    <name type="common">Rape</name>
    <dbReference type="NCBI Taxonomy" id="3708"/>
    <lineage>
        <taxon>Eukaryota</taxon>
        <taxon>Viridiplantae</taxon>
        <taxon>Streptophyta</taxon>
        <taxon>Embryophyta</taxon>
        <taxon>Tracheophyta</taxon>
        <taxon>Spermatophyta</taxon>
        <taxon>Magnoliopsida</taxon>
        <taxon>eudicotyledons</taxon>
        <taxon>Gunneridae</taxon>
        <taxon>Pentapetalae</taxon>
        <taxon>rosids</taxon>
        <taxon>malvids</taxon>
        <taxon>Brassicales</taxon>
        <taxon>Brassicaceae</taxon>
        <taxon>Brassiceae</taxon>
        <taxon>Brassica</taxon>
    </lineage>
</organism>
<protein>
    <submittedName>
        <fullName evidence="1">(rape) hypothetical protein</fullName>
    </submittedName>
</protein>
<accession>A0A816RV43</accession>
<dbReference type="Gramene" id="CDX95453">
    <property type="protein sequence ID" value="CDX95453"/>
    <property type="gene ID" value="GSBRNA2T00101219001"/>
</dbReference>
<gene>
    <name evidence="1" type="ORF">DARMORV10_C01P44720.1</name>
</gene>